<dbReference type="InterPro" id="IPR001387">
    <property type="entry name" value="Cro/C1-type_HTH"/>
</dbReference>
<dbReference type="CDD" id="cd00093">
    <property type="entry name" value="HTH_XRE"/>
    <property type="match status" value="1"/>
</dbReference>
<dbReference type="GO" id="GO:0003677">
    <property type="term" value="F:DNA binding"/>
    <property type="evidence" value="ECO:0007669"/>
    <property type="project" value="InterPro"/>
</dbReference>
<dbReference type="AlphaFoldDB" id="A0AAP7ZR67"/>
<dbReference type="PROSITE" id="PS50943">
    <property type="entry name" value="HTH_CROC1"/>
    <property type="match status" value="1"/>
</dbReference>
<dbReference type="SUPFAM" id="SSF47413">
    <property type="entry name" value="lambda repressor-like DNA-binding domains"/>
    <property type="match status" value="1"/>
</dbReference>
<feature type="domain" description="HTH cro/C1-type" evidence="1">
    <location>
        <begin position="8"/>
        <end position="63"/>
    </location>
</feature>
<sequence length="130" mass="14363">MTALGDFVRRRRKVLGLTQAALALRMGVDDAYVSAIETGRRTPDGASFLDLLGCALELKTSEHSELTECARRSQRYVRLPEELPVRAHELFTALADDLPRFSAQEIELIASIHAAILRNRKMAAVEAAPC</sequence>
<organism evidence="2 3">
    <name type="scientific">Ralstonia solanacearum K60</name>
    <dbReference type="NCBI Taxonomy" id="1091042"/>
    <lineage>
        <taxon>Bacteria</taxon>
        <taxon>Pseudomonadati</taxon>
        <taxon>Pseudomonadota</taxon>
        <taxon>Betaproteobacteria</taxon>
        <taxon>Burkholderiales</taxon>
        <taxon>Burkholderiaceae</taxon>
        <taxon>Ralstonia</taxon>
        <taxon>Ralstonia solanacearum species complex</taxon>
    </lineage>
</organism>
<accession>A0AAP7ZR67</accession>
<dbReference type="SMART" id="SM00530">
    <property type="entry name" value="HTH_XRE"/>
    <property type="match status" value="1"/>
</dbReference>
<evidence type="ECO:0000313" key="2">
    <source>
        <dbReference type="EMBL" id="OYQ15073.1"/>
    </source>
</evidence>
<reference evidence="2 3" key="1">
    <citation type="submission" date="2017-04" db="EMBL/GenBank/DDBJ databases">
        <title>Genome Announcement: Closed genomes of Ralstonia solanacearum strains K60, UW551, and UW700.</title>
        <authorList>
            <person name="Hayes M."/>
            <person name="Macintyre A.M."/>
            <person name="Allen C."/>
        </authorList>
    </citation>
    <scope>NUCLEOTIDE SEQUENCE [LARGE SCALE GENOMIC DNA]</scope>
    <source>
        <strain evidence="2 3">UW25</strain>
    </source>
</reference>
<proteinExistence type="predicted"/>
<dbReference type="Gene3D" id="1.10.260.40">
    <property type="entry name" value="lambda repressor-like DNA-binding domains"/>
    <property type="match status" value="1"/>
</dbReference>
<dbReference type="EMBL" id="NCTK01000001">
    <property type="protein sequence ID" value="OYQ15073.1"/>
    <property type="molecule type" value="Genomic_DNA"/>
</dbReference>
<dbReference type="Pfam" id="PF13560">
    <property type="entry name" value="HTH_31"/>
    <property type="match status" value="1"/>
</dbReference>
<evidence type="ECO:0000313" key="3">
    <source>
        <dbReference type="Proteomes" id="UP000216164"/>
    </source>
</evidence>
<gene>
    <name evidence="2" type="ORF">B7R77_08650</name>
</gene>
<dbReference type="InterPro" id="IPR010982">
    <property type="entry name" value="Lambda_DNA-bd_dom_sf"/>
</dbReference>
<dbReference type="Proteomes" id="UP000216164">
    <property type="component" value="Unassembled WGS sequence"/>
</dbReference>
<comment type="caution">
    <text evidence="2">The sequence shown here is derived from an EMBL/GenBank/DDBJ whole genome shotgun (WGS) entry which is preliminary data.</text>
</comment>
<name>A0AAP7ZR67_RALSL</name>
<protein>
    <submittedName>
        <fullName evidence="2">Transcriptional regulator</fullName>
    </submittedName>
</protein>
<evidence type="ECO:0000259" key="1">
    <source>
        <dbReference type="PROSITE" id="PS50943"/>
    </source>
</evidence>